<dbReference type="EMBL" id="GBRH01158952">
    <property type="protein sequence ID" value="JAE38944.1"/>
    <property type="molecule type" value="Transcribed_RNA"/>
</dbReference>
<feature type="compositionally biased region" description="Low complexity" evidence="1">
    <location>
        <begin position="1"/>
        <end position="17"/>
    </location>
</feature>
<protein>
    <submittedName>
        <fullName evidence="2">Uncharacterized protein</fullName>
    </submittedName>
</protein>
<reference evidence="2" key="2">
    <citation type="journal article" date="2015" name="Data Brief">
        <title>Shoot transcriptome of the giant reed, Arundo donax.</title>
        <authorList>
            <person name="Barrero R.A."/>
            <person name="Guerrero F.D."/>
            <person name="Moolhuijzen P."/>
            <person name="Goolsby J.A."/>
            <person name="Tidwell J."/>
            <person name="Bellgard S.E."/>
            <person name="Bellgard M.I."/>
        </authorList>
    </citation>
    <scope>NUCLEOTIDE SEQUENCE</scope>
    <source>
        <tissue evidence="2">Shoot tissue taken approximately 20 cm above the soil surface</tissue>
    </source>
</reference>
<organism evidence="2">
    <name type="scientific">Arundo donax</name>
    <name type="common">Giant reed</name>
    <name type="synonym">Donax arundinaceus</name>
    <dbReference type="NCBI Taxonomy" id="35708"/>
    <lineage>
        <taxon>Eukaryota</taxon>
        <taxon>Viridiplantae</taxon>
        <taxon>Streptophyta</taxon>
        <taxon>Embryophyta</taxon>
        <taxon>Tracheophyta</taxon>
        <taxon>Spermatophyta</taxon>
        <taxon>Magnoliopsida</taxon>
        <taxon>Liliopsida</taxon>
        <taxon>Poales</taxon>
        <taxon>Poaceae</taxon>
        <taxon>PACMAD clade</taxon>
        <taxon>Arundinoideae</taxon>
        <taxon>Arundineae</taxon>
        <taxon>Arundo</taxon>
    </lineage>
</organism>
<dbReference type="AlphaFoldDB" id="A0A0A9HSY8"/>
<sequence length="23" mass="2401">MQFSSSKSCSSTTSSASLGIWSM</sequence>
<reference evidence="2" key="1">
    <citation type="submission" date="2014-09" db="EMBL/GenBank/DDBJ databases">
        <authorList>
            <person name="Magalhaes I.L.F."/>
            <person name="Oliveira U."/>
            <person name="Santos F.R."/>
            <person name="Vidigal T.H.D.A."/>
            <person name="Brescovit A.D."/>
            <person name="Santos A.J."/>
        </authorList>
    </citation>
    <scope>NUCLEOTIDE SEQUENCE</scope>
    <source>
        <tissue evidence="2">Shoot tissue taken approximately 20 cm above the soil surface</tissue>
    </source>
</reference>
<name>A0A0A9HSY8_ARUDO</name>
<feature type="region of interest" description="Disordered" evidence="1">
    <location>
        <begin position="1"/>
        <end position="23"/>
    </location>
</feature>
<evidence type="ECO:0000256" key="1">
    <source>
        <dbReference type="SAM" id="MobiDB-lite"/>
    </source>
</evidence>
<proteinExistence type="predicted"/>
<evidence type="ECO:0000313" key="2">
    <source>
        <dbReference type="EMBL" id="JAE38944.1"/>
    </source>
</evidence>
<accession>A0A0A9HSY8</accession>